<dbReference type="Proteomes" id="UP000198379">
    <property type="component" value="Unassembled WGS sequence"/>
</dbReference>
<dbReference type="RefSeq" id="WP_089373922.1">
    <property type="nucleotide sequence ID" value="NZ_BMEP01000011.1"/>
</dbReference>
<sequence length="183" mass="21195">MSIYRIKSYSGDNFCYVDSNTGLDIDFIDDLTEGNLMFFDDNRIPSINLKRKTKILPDILGTGSAEFFVNDKVKEILELNITEQKINFSPIRIDKYNYWLLNIIGLLDCFDNEKSGYTTFENGNIDDVHNLKFKKEKIPEISIFRIKENTVRLFITEKLKNIFEEAGVTGVKYSDNMDLTMGI</sequence>
<gene>
    <name evidence="2" type="ORF">SAMN06265376_11268</name>
</gene>
<evidence type="ECO:0000259" key="1">
    <source>
        <dbReference type="Pfam" id="PF07791"/>
    </source>
</evidence>
<proteinExistence type="predicted"/>
<reference evidence="2 3" key="1">
    <citation type="submission" date="2017-06" db="EMBL/GenBank/DDBJ databases">
        <authorList>
            <person name="Kim H.J."/>
            <person name="Triplett B.A."/>
        </authorList>
    </citation>
    <scope>NUCLEOTIDE SEQUENCE [LARGE SCALE GENOMIC DNA]</scope>
    <source>
        <strain evidence="2 3">DSM 25597</strain>
    </source>
</reference>
<dbReference type="InterPro" id="IPR012433">
    <property type="entry name" value="Imm11"/>
</dbReference>
<name>A0A239DUE3_9FLAO</name>
<accession>A0A239DUE3</accession>
<keyword evidence="3" id="KW-1185">Reference proteome</keyword>
<dbReference type="EMBL" id="FZNY01000012">
    <property type="protein sequence ID" value="SNS36100.1"/>
    <property type="molecule type" value="Genomic_DNA"/>
</dbReference>
<protein>
    <recommendedName>
        <fullName evidence="1">Immunity MXAN-0049 protein domain-containing protein</fullName>
    </recommendedName>
</protein>
<evidence type="ECO:0000313" key="2">
    <source>
        <dbReference type="EMBL" id="SNS36100.1"/>
    </source>
</evidence>
<dbReference type="Pfam" id="PF07791">
    <property type="entry name" value="Imm11"/>
    <property type="match status" value="1"/>
</dbReference>
<evidence type="ECO:0000313" key="3">
    <source>
        <dbReference type="Proteomes" id="UP000198379"/>
    </source>
</evidence>
<organism evidence="2 3">
    <name type="scientific">Dokdonia pacifica</name>
    <dbReference type="NCBI Taxonomy" id="1627892"/>
    <lineage>
        <taxon>Bacteria</taxon>
        <taxon>Pseudomonadati</taxon>
        <taxon>Bacteroidota</taxon>
        <taxon>Flavobacteriia</taxon>
        <taxon>Flavobacteriales</taxon>
        <taxon>Flavobacteriaceae</taxon>
        <taxon>Dokdonia</taxon>
    </lineage>
</organism>
<dbReference type="AlphaFoldDB" id="A0A239DUE3"/>
<feature type="domain" description="Immunity MXAN-0049 protein" evidence="1">
    <location>
        <begin position="47"/>
        <end position="175"/>
    </location>
</feature>